<accession>A0A8C3G0X0</accession>
<evidence type="ECO:0000313" key="1">
    <source>
        <dbReference type="Ensembl" id="ENSCLMP00005026230.1"/>
    </source>
</evidence>
<reference evidence="1" key="1">
    <citation type="submission" date="2025-08" db="UniProtKB">
        <authorList>
            <consortium name="Ensembl"/>
        </authorList>
    </citation>
    <scope>IDENTIFICATION</scope>
</reference>
<evidence type="ECO:0000313" key="2">
    <source>
        <dbReference type="Proteomes" id="UP000694565"/>
    </source>
</evidence>
<keyword evidence="2" id="KW-1185">Reference proteome</keyword>
<organism evidence="1 2">
    <name type="scientific">Cyclopterus lumpus</name>
    <name type="common">Lumpsucker</name>
    <dbReference type="NCBI Taxonomy" id="8103"/>
    <lineage>
        <taxon>Eukaryota</taxon>
        <taxon>Metazoa</taxon>
        <taxon>Chordata</taxon>
        <taxon>Craniata</taxon>
        <taxon>Vertebrata</taxon>
        <taxon>Euteleostomi</taxon>
        <taxon>Actinopterygii</taxon>
        <taxon>Neopterygii</taxon>
        <taxon>Teleostei</taxon>
        <taxon>Neoteleostei</taxon>
        <taxon>Acanthomorphata</taxon>
        <taxon>Eupercaria</taxon>
        <taxon>Perciformes</taxon>
        <taxon>Cottioidei</taxon>
        <taxon>Cottales</taxon>
        <taxon>Cyclopteridae</taxon>
        <taxon>Cyclopterus</taxon>
    </lineage>
</organism>
<reference evidence="1" key="2">
    <citation type="submission" date="2025-09" db="UniProtKB">
        <authorList>
            <consortium name="Ensembl"/>
        </authorList>
    </citation>
    <scope>IDENTIFICATION</scope>
</reference>
<dbReference type="Ensembl" id="ENSCLMT00005027387.1">
    <property type="protein sequence ID" value="ENSCLMP00005026230.1"/>
    <property type="gene ID" value="ENSCLMG00005012805.1"/>
</dbReference>
<proteinExistence type="predicted"/>
<dbReference type="AlphaFoldDB" id="A0A8C3G0X0"/>
<dbReference type="GeneTree" id="ENSGT00940000176908"/>
<name>A0A8C3G0X0_CYCLU</name>
<sequence>MGEAVPPVRKSQVKDLVSVLSQRLNLNTGDRVKQALFTWVSGYQTWDAVVAVEQLPPKELISGDSQPLYAGQTCSKHIIMGKMQEDIQHQAVRQDWATLHPNIL</sequence>
<protein>
    <submittedName>
        <fullName evidence="1">Uncharacterized protein</fullName>
    </submittedName>
</protein>
<dbReference type="Proteomes" id="UP000694565">
    <property type="component" value="Unplaced"/>
</dbReference>